<accession>A0ABZ0HYH0</accession>
<evidence type="ECO:0000259" key="1">
    <source>
        <dbReference type="Pfam" id="PF14238"/>
    </source>
</evidence>
<name>A0ABZ0HYH0_9GAMM</name>
<keyword evidence="3" id="KW-1185">Reference proteome</keyword>
<evidence type="ECO:0000313" key="2">
    <source>
        <dbReference type="EMBL" id="WOJ92292.1"/>
    </source>
</evidence>
<dbReference type="RefSeq" id="WP_407346875.1">
    <property type="nucleotide sequence ID" value="NZ_CP136864.1"/>
</dbReference>
<sequence>MILRVLTVLFLLQVALVATLYWPQQSAPVNRESLLTTIAPDSVNGITLSNGDGATLVLVRDTDGWRLDIGLPADSNKVDALLQVLLAKDPGFPIADSDIAAKRFEVSETEFQRKIILNSSGGQATAYLGSAPALRKVHARREGENAVFVLPFSSFDAPVDIDSWLDTRLLSQPALSTFTLYGTQYVLREGRWSRSDDQNSDEDKVTAVAQVLANLQISGLVDPADDDAASAGEALRITMGNDEQRSQLAVLHNPESDRYYLQSERFGKIFSTSAYDAERLIEAASALLKNGMSNGTKQSP</sequence>
<dbReference type="Pfam" id="PF14238">
    <property type="entry name" value="DUF4340"/>
    <property type="match status" value="1"/>
</dbReference>
<dbReference type="Proteomes" id="UP001626537">
    <property type="component" value="Chromosome"/>
</dbReference>
<evidence type="ECO:0000313" key="3">
    <source>
        <dbReference type="Proteomes" id="UP001626537"/>
    </source>
</evidence>
<dbReference type="InterPro" id="IPR025641">
    <property type="entry name" value="DUF4340"/>
</dbReference>
<feature type="domain" description="DUF4340" evidence="1">
    <location>
        <begin position="69"/>
        <end position="227"/>
    </location>
</feature>
<dbReference type="EMBL" id="CP136864">
    <property type="protein sequence ID" value="WOJ92292.1"/>
    <property type="molecule type" value="Genomic_DNA"/>
</dbReference>
<gene>
    <name evidence="2" type="ORF">R0135_10895</name>
</gene>
<organism evidence="2 3">
    <name type="scientific">Congregibacter variabilis</name>
    <dbReference type="NCBI Taxonomy" id="3081200"/>
    <lineage>
        <taxon>Bacteria</taxon>
        <taxon>Pseudomonadati</taxon>
        <taxon>Pseudomonadota</taxon>
        <taxon>Gammaproteobacteria</taxon>
        <taxon>Cellvibrionales</taxon>
        <taxon>Halieaceae</taxon>
        <taxon>Congregibacter</taxon>
    </lineage>
</organism>
<proteinExistence type="predicted"/>
<protein>
    <submittedName>
        <fullName evidence="2">DUF4340 domain-containing protein</fullName>
    </submittedName>
</protein>
<reference evidence="2 3" key="1">
    <citation type="submission" date="2023-10" db="EMBL/GenBank/DDBJ databases">
        <title>Two novel species belonging to the OM43/NOR5 clade.</title>
        <authorList>
            <person name="Park M."/>
        </authorList>
    </citation>
    <scope>NUCLEOTIDE SEQUENCE [LARGE SCALE GENOMIC DNA]</scope>
    <source>
        <strain evidence="2 3">IMCC43200</strain>
    </source>
</reference>